<dbReference type="Proteomes" id="UP000008177">
    <property type="component" value="Unplaced contigs"/>
</dbReference>
<dbReference type="GO" id="GO:0005739">
    <property type="term" value="C:mitochondrion"/>
    <property type="evidence" value="ECO:0007669"/>
    <property type="project" value="TreeGrafter"/>
</dbReference>
<dbReference type="EMBL" id="FQ790350">
    <property type="protein sequence ID" value="CCD54224.1"/>
    <property type="molecule type" value="Genomic_DNA"/>
</dbReference>
<dbReference type="Pfam" id="PF01031">
    <property type="entry name" value="Dynamin_M"/>
    <property type="match status" value="1"/>
</dbReference>
<evidence type="ECO:0000259" key="1">
    <source>
        <dbReference type="PROSITE" id="PS51388"/>
    </source>
</evidence>
<dbReference type="PANTHER" id="PTHR11566">
    <property type="entry name" value="DYNAMIN"/>
    <property type="match status" value="1"/>
</dbReference>
<dbReference type="GO" id="GO:0005874">
    <property type="term" value="C:microtubule"/>
    <property type="evidence" value="ECO:0007669"/>
    <property type="project" value="TreeGrafter"/>
</dbReference>
<dbReference type="AlphaFoldDB" id="G2YRH6"/>
<evidence type="ECO:0000313" key="2">
    <source>
        <dbReference type="EMBL" id="CCD54224.1"/>
    </source>
</evidence>
<sequence length="563" mass="64583">MGLITKPDTLFEDSDSEKDFVKLALNEVTHLRLGWHVLRNRDFNTKHVTSVERDRIEEEFFSQGIWKTLPRGILGVSQLRERLSRVLLDHIKSELPALIREIQDILHESQQAVMKLGDRRGNAEQQRLYLLKHSQQFTNICRASCDGIYEDKFFGDLASEEFKTRRFRAVVQNLNLAFAEMVRLNGQRIHLRGNGLEGKSSEAISWVRDMLISSRGRELPGTFSPMLIGDLFRVQSKPWETISKDHLQDIWKKARGHLEDIFSSLMDSEAYMALLMLYVDPLMEKLLKRATDELDRLFRDRQRHAITYNHYFTENAQKISDARHQKKLLEVLEKAFPVDSYSQTRTGPKDLSKICSMMSESIPDMDTRASIELLDHLEAFYKVAMKTFVDNVSIQVIETSIVDNLVDIFNPLAVVQMTSELVSQIAAESQENQTQRERLEKKIHILEEGLKTCKWHAGRYASEVALEDPRTPVIQTPKSHASSVAELYISNVSSVEAEVEHHAADQGEEANNSVDATTAHTHAAKKDGGIEEISGWEALGEKQTKRKKKFRNSPFIRTCVYEE</sequence>
<dbReference type="InParanoid" id="G2YRH6"/>
<protein>
    <recommendedName>
        <fullName evidence="1">GED domain-containing protein</fullName>
    </recommendedName>
</protein>
<evidence type="ECO:0000313" key="3">
    <source>
        <dbReference type="Proteomes" id="UP000008177"/>
    </source>
</evidence>
<proteinExistence type="predicted"/>
<dbReference type="GO" id="GO:0006897">
    <property type="term" value="P:endocytosis"/>
    <property type="evidence" value="ECO:0007669"/>
    <property type="project" value="TreeGrafter"/>
</dbReference>
<feature type="domain" description="GED" evidence="1">
    <location>
        <begin position="370"/>
        <end position="461"/>
    </location>
</feature>
<dbReference type="GO" id="GO:0003924">
    <property type="term" value="F:GTPase activity"/>
    <property type="evidence" value="ECO:0007669"/>
    <property type="project" value="TreeGrafter"/>
</dbReference>
<dbReference type="OrthoDB" id="415706at2759"/>
<dbReference type="GO" id="GO:0008017">
    <property type="term" value="F:microtubule binding"/>
    <property type="evidence" value="ECO:0007669"/>
    <property type="project" value="TreeGrafter"/>
</dbReference>
<gene>
    <name evidence="2" type="ORF">BofuT4_P129240.1</name>
</gene>
<dbReference type="PANTHER" id="PTHR11566:SF149">
    <property type="entry name" value="GTPASE, PUTATIVE (AFU_ORTHOLOGUE AFUA_6G11890)-RELATED"/>
    <property type="match status" value="1"/>
</dbReference>
<dbReference type="Gene3D" id="3.40.50.300">
    <property type="entry name" value="P-loop containing nucleotide triphosphate hydrolases"/>
    <property type="match status" value="1"/>
</dbReference>
<dbReference type="Gene3D" id="1.20.120.1240">
    <property type="entry name" value="Dynamin, middle domain"/>
    <property type="match status" value="1"/>
</dbReference>
<accession>G2YRH6</accession>
<dbReference type="InterPro" id="IPR000375">
    <property type="entry name" value="Dynamin_stalk"/>
</dbReference>
<dbReference type="eggNOG" id="KOG0446">
    <property type="taxonomic scope" value="Eukaryota"/>
</dbReference>
<dbReference type="PROSITE" id="PS51388">
    <property type="entry name" value="GED"/>
    <property type="match status" value="1"/>
</dbReference>
<dbReference type="STRING" id="999810.G2YRH6"/>
<organism evidence="2 3">
    <name type="scientific">Botryotinia fuckeliana (strain T4)</name>
    <name type="common">Noble rot fungus</name>
    <name type="synonym">Botrytis cinerea</name>
    <dbReference type="NCBI Taxonomy" id="999810"/>
    <lineage>
        <taxon>Eukaryota</taxon>
        <taxon>Fungi</taxon>
        <taxon>Dikarya</taxon>
        <taxon>Ascomycota</taxon>
        <taxon>Pezizomycotina</taxon>
        <taxon>Leotiomycetes</taxon>
        <taxon>Helotiales</taxon>
        <taxon>Sclerotiniaceae</taxon>
        <taxon>Botrytis</taxon>
    </lineage>
</organism>
<name>G2YRH6_BOTF4</name>
<reference evidence="3" key="1">
    <citation type="journal article" date="2011" name="PLoS Genet.">
        <title>Genomic analysis of the necrotrophic fungal pathogens Sclerotinia sclerotiorum and Botrytis cinerea.</title>
        <authorList>
            <person name="Amselem J."/>
            <person name="Cuomo C.A."/>
            <person name="van Kan J.A."/>
            <person name="Viaud M."/>
            <person name="Benito E.P."/>
            <person name="Couloux A."/>
            <person name="Coutinho P.M."/>
            <person name="de Vries R.P."/>
            <person name="Dyer P.S."/>
            <person name="Fillinger S."/>
            <person name="Fournier E."/>
            <person name="Gout L."/>
            <person name="Hahn M."/>
            <person name="Kohn L."/>
            <person name="Lapalu N."/>
            <person name="Plummer K.M."/>
            <person name="Pradier J.M."/>
            <person name="Quevillon E."/>
            <person name="Sharon A."/>
            <person name="Simon A."/>
            <person name="ten Have A."/>
            <person name="Tudzynski B."/>
            <person name="Tudzynski P."/>
            <person name="Wincker P."/>
            <person name="Andrew M."/>
            <person name="Anthouard V."/>
            <person name="Beever R.E."/>
            <person name="Beffa R."/>
            <person name="Benoit I."/>
            <person name="Bouzid O."/>
            <person name="Brault B."/>
            <person name="Chen Z."/>
            <person name="Choquer M."/>
            <person name="Collemare J."/>
            <person name="Cotton P."/>
            <person name="Danchin E.G."/>
            <person name="Da Silva C."/>
            <person name="Gautier A."/>
            <person name="Giraud C."/>
            <person name="Giraud T."/>
            <person name="Gonzalez C."/>
            <person name="Grossetete S."/>
            <person name="Guldener U."/>
            <person name="Henrissat B."/>
            <person name="Howlett B.J."/>
            <person name="Kodira C."/>
            <person name="Kretschmer M."/>
            <person name="Lappartient A."/>
            <person name="Leroch M."/>
            <person name="Levis C."/>
            <person name="Mauceli E."/>
            <person name="Neuveglise C."/>
            <person name="Oeser B."/>
            <person name="Pearson M."/>
            <person name="Poulain J."/>
            <person name="Poussereau N."/>
            <person name="Quesneville H."/>
            <person name="Rascle C."/>
            <person name="Schumacher J."/>
            <person name="Segurens B."/>
            <person name="Sexton A."/>
            <person name="Silva E."/>
            <person name="Sirven C."/>
            <person name="Soanes D.M."/>
            <person name="Talbot N.J."/>
            <person name="Templeton M."/>
            <person name="Yandava C."/>
            <person name="Yarden O."/>
            <person name="Zeng Q."/>
            <person name="Rollins J.A."/>
            <person name="Lebrun M.H."/>
            <person name="Dickman M."/>
        </authorList>
    </citation>
    <scope>NUCLEOTIDE SEQUENCE [LARGE SCALE GENOMIC DNA]</scope>
    <source>
        <strain evidence="3">T4</strain>
    </source>
</reference>
<dbReference type="HOGENOM" id="CLU_008964_7_1_1"/>
<dbReference type="InterPro" id="IPR027417">
    <property type="entry name" value="P-loop_NTPase"/>
</dbReference>
<dbReference type="GO" id="GO:0000266">
    <property type="term" value="P:mitochondrial fission"/>
    <property type="evidence" value="ECO:0007669"/>
    <property type="project" value="TreeGrafter"/>
</dbReference>
<dbReference type="SUPFAM" id="SSF52540">
    <property type="entry name" value="P-loop containing nucleoside triphosphate hydrolases"/>
    <property type="match status" value="1"/>
</dbReference>
<dbReference type="InterPro" id="IPR022812">
    <property type="entry name" value="Dynamin"/>
</dbReference>
<dbReference type="GO" id="GO:0016020">
    <property type="term" value="C:membrane"/>
    <property type="evidence" value="ECO:0007669"/>
    <property type="project" value="TreeGrafter"/>
</dbReference>
<dbReference type="GO" id="GO:0016559">
    <property type="term" value="P:peroxisome fission"/>
    <property type="evidence" value="ECO:0007669"/>
    <property type="project" value="TreeGrafter"/>
</dbReference>
<dbReference type="InterPro" id="IPR020850">
    <property type="entry name" value="GED_dom"/>
</dbReference>
<dbReference type="GO" id="GO:0048312">
    <property type="term" value="P:intracellular distribution of mitochondria"/>
    <property type="evidence" value="ECO:0007669"/>
    <property type="project" value="TreeGrafter"/>
</dbReference>